<dbReference type="Proteomes" id="UP001521184">
    <property type="component" value="Unassembled WGS sequence"/>
</dbReference>
<protein>
    <submittedName>
        <fullName evidence="1">Uncharacterized protein</fullName>
    </submittedName>
</protein>
<accession>A0ABR3TL34</accession>
<dbReference type="EMBL" id="JAKEKT020000055">
    <property type="protein sequence ID" value="KAL1640087.1"/>
    <property type="molecule type" value="Genomic_DNA"/>
</dbReference>
<sequence length="214" mass="23700">MSADSDADFVQWLAGDKWGFLVFVTVAPAADPAQPDRGQQLPERARSAVEKIRDYVAHYLESHDEPYDERLQELLAWTVVPLPGADEPAIRAAFRARLAALNDGREADDVQVGRMCLVVDDDVVESVGRGPALVDYQYALESNVFVKVLDVDHAPGTSQVVAAAGRRDVASVQIRYEGWIRSTPRALFGLYDYAMRSGWSYGRFFGGAEQIHDL</sequence>
<comment type="caution">
    <text evidence="1">The sequence shown here is derived from an EMBL/GenBank/DDBJ whole genome shotgun (WGS) entry which is preliminary data.</text>
</comment>
<reference evidence="1 2" key="1">
    <citation type="journal article" date="2023" name="Plant Dis.">
        <title>First Report of Diplodia intermedia Causing Canker and Dieback Diseases on Apple Trees in Canada.</title>
        <authorList>
            <person name="Ellouze W."/>
            <person name="Ilyukhin E."/>
            <person name="Sulman M."/>
            <person name="Ali S."/>
        </authorList>
    </citation>
    <scope>NUCLEOTIDE SEQUENCE [LARGE SCALE GENOMIC DNA]</scope>
    <source>
        <strain evidence="1 2">M45-28</strain>
    </source>
</reference>
<evidence type="ECO:0000313" key="1">
    <source>
        <dbReference type="EMBL" id="KAL1640087.1"/>
    </source>
</evidence>
<gene>
    <name evidence="1" type="ORF">SLS58_007354</name>
</gene>
<proteinExistence type="predicted"/>
<evidence type="ECO:0000313" key="2">
    <source>
        <dbReference type="Proteomes" id="UP001521184"/>
    </source>
</evidence>
<organism evidence="1 2">
    <name type="scientific">Diplodia intermedia</name>
    <dbReference type="NCBI Taxonomy" id="856260"/>
    <lineage>
        <taxon>Eukaryota</taxon>
        <taxon>Fungi</taxon>
        <taxon>Dikarya</taxon>
        <taxon>Ascomycota</taxon>
        <taxon>Pezizomycotina</taxon>
        <taxon>Dothideomycetes</taxon>
        <taxon>Dothideomycetes incertae sedis</taxon>
        <taxon>Botryosphaeriales</taxon>
        <taxon>Botryosphaeriaceae</taxon>
        <taxon>Diplodia</taxon>
    </lineage>
</organism>
<name>A0ABR3TL34_9PEZI</name>
<keyword evidence="2" id="KW-1185">Reference proteome</keyword>